<feature type="signal peptide" evidence="1">
    <location>
        <begin position="1"/>
        <end position="17"/>
    </location>
</feature>
<dbReference type="PANTHER" id="PTHR38834:SF3">
    <property type="entry name" value="SOLUTE-BINDING PROTEIN FAMILY 3_N-TERMINAL DOMAIN-CONTAINING PROTEIN"/>
    <property type="match status" value="1"/>
</dbReference>
<dbReference type="PANTHER" id="PTHR38834">
    <property type="entry name" value="PERIPLASMIC SUBSTRATE BINDING PROTEIN FAMILY 3"/>
    <property type="match status" value="1"/>
</dbReference>
<sequence length="244" mass="27722">MFARLLFAALVCLTALAQPLKVYTEDFPPFNVLDEQGRPSGYAVELLAQLMQEAQQDYRLELVPWARALTLGKQMPNTLIFTIARTSEREAFFYWIGPFANRTTALMRLRDSPLRVGSLEEAKRYRIGVINGDAGMEMLRAQGFVHGKNLIALDKRNDLIRLLQLKSIDFVVASPNIMHYVARRAGLSPDQLSIQLILNQGPEGFYFALNRQSPPELAQRLQAALQRLDERGSLDALKRKYQIE</sequence>
<dbReference type="Gene3D" id="3.40.190.10">
    <property type="entry name" value="Periplasmic binding protein-like II"/>
    <property type="match status" value="2"/>
</dbReference>
<reference evidence="3 4" key="1">
    <citation type="submission" date="2016-11" db="EMBL/GenBank/DDBJ databases">
        <authorList>
            <person name="Jaros S."/>
            <person name="Januszkiewicz K."/>
            <person name="Wedrychowicz H."/>
        </authorList>
    </citation>
    <scope>NUCLEOTIDE SEQUENCE [LARGE SCALE GENOMIC DNA]</scope>
    <source>
        <strain evidence="3 4">DSM 18899</strain>
    </source>
</reference>
<gene>
    <name evidence="3" type="ORF">SAMN02745887_02155</name>
</gene>
<dbReference type="AlphaFoldDB" id="A0A1K2HJN8"/>
<evidence type="ECO:0000313" key="3">
    <source>
        <dbReference type="EMBL" id="SFZ76931.1"/>
    </source>
</evidence>
<dbReference type="SUPFAM" id="SSF53850">
    <property type="entry name" value="Periplasmic binding protein-like II"/>
    <property type="match status" value="1"/>
</dbReference>
<keyword evidence="4" id="KW-1185">Reference proteome</keyword>
<dbReference type="Pfam" id="PF00497">
    <property type="entry name" value="SBP_bac_3"/>
    <property type="match status" value="1"/>
</dbReference>
<feature type="chain" id="PRO_5012430743" evidence="1">
    <location>
        <begin position="18"/>
        <end position="244"/>
    </location>
</feature>
<accession>A0A1K2HJN8</accession>
<organism evidence="3 4">
    <name type="scientific">Chitinimonas taiwanensis DSM 18899</name>
    <dbReference type="NCBI Taxonomy" id="1121279"/>
    <lineage>
        <taxon>Bacteria</taxon>
        <taxon>Pseudomonadati</taxon>
        <taxon>Pseudomonadota</taxon>
        <taxon>Betaproteobacteria</taxon>
        <taxon>Neisseriales</taxon>
        <taxon>Chitinibacteraceae</taxon>
        <taxon>Chitinimonas</taxon>
    </lineage>
</organism>
<dbReference type="SMART" id="SM00062">
    <property type="entry name" value="PBPb"/>
    <property type="match status" value="1"/>
</dbReference>
<proteinExistence type="predicted"/>
<dbReference type="InterPro" id="IPR001638">
    <property type="entry name" value="Solute-binding_3/MltF_N"/>
</dbReference>
<dbReference type="OrthoDB" id="8594082at2"/>
<feature type="domain" description="Solute-binding protein family 3/N-terminal" evidence="2">
    <location>
        <begin position="19"/>
        <end position="244"/>
    </location>
</feature>
<protein>
    <submittedName>
        <fullName evidence="3">Polar amino acid transport system substrate-binding protein</fullName>
    </submittedName>
</protein>
<dbReference type="Proteomes" id="UP000186513">
    <property type="component" value="Unassembled WGS sequence"/>
</dbReference>
<evidence type="ECO:0000313" key="4">
    <source>
        <dbReference type="Proteomes" id="UP000186513"/>
    </source>
</evidence>
<keyword evidence="1" id="KW-0732">Signal</keyword>
<evidence type="ECO:0000256" key="1">
    <source>
        <dbReference type="SAM" id="SignalP"/>
    </source>
</evidence>
<evidence type="ECO:0000259" key="2">
    <source>
        <dbReference type="SMART" id="SM00062"/>
    </source>
</evidence>
<name>A0A1K2HJN8_9NEIS</name>
<dbReference type="RefSeq" id="WP_072428674.1">
    <property type="nucleotide sequence ID" value="NZ_FPKR01000008.1"/>
</dbReference>
<dbReference type="EMBL" id="FPKR01000008">
    <property type="protein sequence ID" value="SFZ76931.1"/>
    <property type="molecule type" value="Genomic_DNA"/>
</dbReference>
<dbReference type="STRING" id="1121279.SAMN02745887_02155"/>